<comment type="caution">
    <text evidence="2">The sequence shown here is derived from an EMBL/GenBank/DDBJ whole genome shotgun (WGS) entry which is preliminary data.</text>
</comment>
<evidence type="ECO:0000256" key="1">
    <source>
        <dbReference type="SAM" id="MobiDB-lite"/>
    </source>
</evidence>
<dbReference type="Proteomes" id="UP000309340">
    <property type="component" value="Unassembled WGS sequence"/>
</dbReference>
<feature type="non-terminal residue" evidence="2">
    <location>
        <position position="1"/>
    </location>
</feature>
<gene>
    <name evidence="2" type="ORF">B0A55_13528</name>
</gene>
<evidence type="ECO:0000313" key="3">
    <source>
        <dbReference type="Proteomes" id="UP000309340"/>
    </source>
</evidence>
<protein>
    <submittedName>
        <fullName evidence="2">Uncharacterized protein</fullName>
    </submittedName>
</protein>
<reference evidence="2 3" key="1">
    <citation type="submission" date="2017-03" db="EMBL/GenBank/DDBJ databases">
        <title>Genomes of endolithic fungi from Antarctica.</title>
        <authorList>
            <person name="Coleine C."/>
            <person name="Masonjones S."/>
            <person name="Stajich J.E."/>
        </authorList>
    </citation>
    <scope>NUCLEOTIDE SEQUENCE [LARGE SCALE GENOMIC DNA]</scope>
    <source>
        <strain evidence="2 3">CCFEE 5184</strain>
    </source>
</reference>
<dbReference type="STRING" id="329884.A0A4U0VCJ5"/>
<feature type="region of interest" description="Disordered" evidence="1">
    <location>
        <begin position="1"/>
        <end position="22"/>
    </location>
</feature>
<proteinExistence type="predicted"/>
<keyword evidence="3" id="KW-1185">Reference proteome</keyword>
<sequence>ATRRQWEYEYGDGQQQPSDDDEAEAVFSRYVEGAKELLTDYGFVQPFQLDAKPKQQDQWTTYVEYLAFECYWLGRLTRSAKRLRMRRATEWERLVRPIDSDDDLTSTEVEDMRDDRAERAARGLPSPFDDATRRYDILREYG</sequence>
<evidence type="ECO:0000313" key="2">
    <source>
        <dbReference type="EMBL" id="TKA46707.1"/>
    </source>
</evidence>
<dbReference type="AlphaFoldDB" id="A0A4U0VCJ5"/>
<name>A0A4U0VCJ5_9PEZI</name>
<accession>A0A4U0VCJ5</accession>
<dbReference type="EMBL" id="NAJQ01002226">
    <property type="protein sequence ID" value="TKA46707.1"/>
    <property type="molecule type" value="Genomic_DNA"/>
</dbReference>
<dbReference type="OrthoDB" id="5419928at2759"/>
<organism evidence="2 3">
    <name type="scientific">Friedmanniomyces simplex</name>
    <dbReference type="NCBI Taxonomy" id="329884"/>
    <lineage>
        <taxon>Eukaryota</taxon>
        <taxon>Fungi</taxon>
        <taxon>Dikarya</taxon>
        <taxon>Ascomycota</taxon>
        <taxon>Pezizomycotina</taxon>
        <taxon>Dothideomycetes</taxon>
        <taxon>Dothideomycetidae</taxon>
        <taxon>Mycosphaerellales</taxon>
        <taxon>Teratosphaeriaceae</taxon>
        <taxon>Friedmanniomyces</taxon>
    </lineage>
</organism>